<dbReference type="EMBL" id="SWLB01000008">
    <property type="protein sequence ID" value="KAF3336170.1"/>
    <property type="molecule type" value="Genomic_DNA"/>
</dbReference>
<feature type="transmembrane region" description="Helical" evidence="1">
    <location>
        <begin position="44"/>
        <end position="63"/>
    </location>
</feature>
<feature type="domain" description="DUF7796" evidence="2">
    <location>
        <begin position="74"/>
        <end position="418"/>
    </location>
</feature>
<evidence type="ECO:0000256" key="1">
    <source>
        <dbReference type="SAM" id="Phobius"/>
    </source>
</evidence>
<evidence type="ECO:0000313" key="4">
    <source>
        <dbReference type="Proteomes" id="UP000623129"/>
    </source>
</evidence>
<sequence>MRKQFQHRQFQPLEGPLEVAPPLSQATHHTKKLTLPHGLNLKPMYRQILLCLLLLILLAFLYYKQVPIASVQSSTSRMAICLMGGARRFELTGPTNLKHVLNVFPEADLFVHSNLDENSFKLSLLRSAPRVTEVRIRRPVELHESEVLRSVITANFSPNGLQGYLQYFNLVEGCLDMIRTQESHGSFKYDWIVRTRVDGYWTGPLDRKTFKTGSYVVPEGSRFEALNDRLGIGNRFFSEVALSRLSLLPRLASAGFHDLYSESAFHTQLKIFNIPAAEFRFPFCILSDRPFPYPPDGWLGVPIASLGSRGPLSGAYCRPCIPQCKGECMEQFGPKMDKYWSWTEWRNGSLELCDGRGPWQEGWEEIFNKVAGNEATNVRLRIKEMKMEDCVREMEGLKSKAERWNGPDPIEICKLGLQQVGQKSRKLFI</sequence>
<dbReference type="PANTHER" id="PTHR35112">
    <property type="entry name" value="OS08G0360500 PROTEIN"/>
    <property type="match status" value="1"/>
</dbReference>
<comment type="caution">
    <text evidence="3">The sequence shown here is derived from an EMBL/GenBank/DDBJ whole genome shotgun (WGS) entry which is preliminary data.</text>
</comment>
<keyword evidence="1" id="KW-0812">Transmembrane</keyword>
<dbReference type="OrthoDB" id="2016723at2759"/>
<dbReference type="Pfam" id="PF25072">
    <property type="entry name" value="DUF7796"/>
    <property type="match status" value="1"/>
</dbReference>
<gene>
    <name evidence="3" type="ORF">FCM35_KLT20677</name>
</gene>
<dbReference type="AlphaFoldDB" id="A0A833QVV4"/>
<accession>A0A833QVV4</accession>
<dbReference type="Proteomes" id="UP000623129">
    <property type="component" value="Unassembled WGS sequence"/>
</dbReference>
<name>A0A833QVV4_9POAL</name>
<keyword evidence="4" id="KW-1185">Reference proteome</keyword>
<evidence type="ECO:0000313" key="3">
    <source>
        <dbReference type="EMBL" id="KAF3336170.1"/>
    </source>
</evidence>
<organism evidence="3 4">
    <name type="scientific">Carex littledalei</name>
    <dbReference type="NCBI Taxonomy" id="544730"/>
    <lineage>
        <taxon>Eukaryota</taxon>
        <taxon>Viridiplantae</taxon>
        <taxon>Streptophyta</taxon>
        <taxon>Embryophyta</taxon>
        <taxon>Tracheophyta</taxon>
        <taxon>Spermatophyta</taxon>
        <taxon>Magnoliopsida</taxon>
        <taxon>Liliopsida</taxon>
        <taxon>Poales</taxon>
        <taxon>Cyperaceae</taxon>
        <taxon>Cyperoideae</taxon>
        <taxon>Cariceae</taxon>
        <taxon>Carex</taxon>
        <taxon>Carex subgen. Euthyceras</taxon>
    </lineage>
</organism>
<dbReference type="PANTHER" id="PTHR35112:SF1">
    <property type="entry name" value="RING_FYVE_PHD ZINC FINGER SUPERFAMILY PROTEIN"/>
    <property type="match status" value="1"/>
</dbReference>
<evidence type="ECO:0000259" key="2">
    <source>
        <dbReference type="Pfam" id="PF25072"/>
    </source>
</evidence>
<reference evidence="3" key="1">
    <citation type="submission" date="2020-01" db="EMBL/GenBank/DDBJ databases">
        <title>Genome sequence of Kobresia littledalei, the first chromosome-level genome in the family Cyperaceae.</title>
        <authorList>
            <person name="Qu G."/>
        </authorList>
    </citation>
    <scope>NUCLEOTIDE SEQUENCE</scope>
    <source>
        <strain evidence="3">C.B.Clarke</strain>
        <tissue evidence="3">Leaf</tissue>
    </source>
</reference>
<protein>
    <recommendedName>
        <fullName evidence="2">DUF7796 domain-containing protein</fullName>
    </recommendedName>
</protein>
<proteinExistence type="predicted"/>
<keyword evidence="1" id="KW-1133">Transmembrane helix</keyword>
<keyword evidence="1" id="KW-0472">Membrane</keyword>
<dbReference type="InterPro" id="IPR056698">
    <property type="entry name" value="DUF7796"/>
</dbReference>